<dbReference type="Proteomes" id="UP000192356">
    <property type="component" value="Unassembled WGS sequence"/>
</dbReference>
<gene>
    <name evidence="1" type="primary">UBQL2</name>
    <name evidence="2" type="ORF">A0H76_1268</name>
    <name evidence="1" type="ORF">HERIO_1520</name>
</gene>
<dbReference type="EMBL" id="LTAI01000028">
    <property type="protein sequence ID" value="ORE00375.1"/>
    <property type="molecule type" value="Genomic_DNA"/>
</dbReference>
<sequence>MTTENYKIIICGLRDRKELSINKDITLEDLKILVSNAFNIPVDECILYYKNRILNVNDIQLYKLIDFDKDIELSIKRHVTTKILGKKEGGGMMSLMKNPMVKGMLKNPQTVKSIKNMFPEMLEDNHELDNLINSGHLEDELNRMADDDEYLNSQLRNADVAMSKLETMPGGLNAMNFYLKGFDQSPIGLFGKSNSFNVGSKIFEKETKTIEGTIKENPLVKYRSQNAILREIGFMDTQSNYKALIKSNGDLTEALEILKSEEKK</sequence>
<comment type="caution">
    <text evidence="1">The sequence shown here is derived from an EMBL/GenBank/DDBJ whole genome shotgun (WGS) entry which is preliminary data.</text>
</comment>
<evidence type="ECO:0000313" key="1">
    <source>
        <dbReference type="EMBL" id="ORD96550.1"/>
    </source>
</evidence>
<dbReference type="GO" id="GO:0005829">
    <property type="term" value="C:cytosol"/>
    <property type="evidence" value="ECO:0007669"/>
    <property type="project" value="TreeGrafter"/>
</dbReference>
<evidence type="ECO:0000313" key="3">
    <source>
        <dbReference type="Proteomes" id="UP000192356"/>
    </source>
</evidence>
<dbReference type="SUPFAM" id="SSF46934">
    <property type="entry name" value="UBA-like"/>
    <property type="match status" value="1"/>
</dbReference>
<dbReference type="InterPro" id="IPR015496">
    <property type="entry name" value="Ubiquilin"/>
</dbReference>
<evidence type="ECO:0000313" key="2">
    <source>
        <dbReference type="EMBL" id="ORE00375.1"/>
    </source>
</evidence>
<dbReference type="Proteomes" id="UP000192501">
    <property type="component" value="Unassembled WGS sequence"/>
</dbReference>
<dbReference type="AlphaFoldDB" id="A0A1X0Q9U1"/>
<dbReference type="Pfam" id="PF23195">
    <property type="entry name" value="UBQLN1"/>
    <property type="match status" value="1"/>
</dbReference>
<organism evidence="1 3">
    <name type="scientific">Hepatospora eriocheir</name>
    <dbReference type="NCBI Taxonomy" id="1081669"/>
    <lineage>
        <taxon>Eukaryota</taxon>
        <taxon>Fungi</taxon>
        <taxon>Fungi incertae sedis</taxon>
        <taxon>Microsporidia</taxon>
        <taxon>Hepatosporidae</taxon>
        <taxon>Hepatospora</taxon>
    </lineage>
</organism>
<dbReference type="Gene3D" id="3.10.20.90">
    <property type="entry name" value="Phosphatidylinositol 3-kinase Catalytic Subunit, Chain A, domain 1"/>
    <property type="match status" value="1"/>
</dbReference>
<keyword evidence="3" id="KW-1185">Reference proteome</keyword>
<evidence type="ECO:0000313" key="4">
    <source>
        <dbReference type="Proteomes" id="UP000192501"/>
    </source>
</evidence>
<dbReference type="VEuPathDB" id="MicrosporidiaDB:A0H76_1268"/>
<dbReference type="InterPro" id="IPR029071">
    <property type="entry name" value="Ubiquitin-like_domsf"/>
</dbReference>
<protein>
    <submittedName>
        <fullName evidence="1">UBQL2</fullName>
    </submittedName>
</protein>
<dbReference type="PANTHER" id="PTHR10677:SF3">
    <property type="entry name" value="FI07626P-RELATED"/>
    <property type="match status" value="1"/>
</dbReference>
<dbReference type="EMBL" id="LVKB01000079">
    <property type="protein sequence ID" value="ORD96550.1"/>
    <property type="molecule type" value="Genomic_DNA"/>
</dbReference>
<proteinExistence type="predicted"/>
<dbReference type="OrthoDB" id="267397at2759"/>
<dbReference type="GO" id="GO:0006511">
    <property type="term" value="P:ubiquitin-dependent protein catabolic process"/>
    <property type="evidence" value="ECO:0007669"/>
    <property type="project" value="TreeGrafter"/>
</dbReference>
<dbReference type="Gene3D" id="1.10.8.10">
    <property type="entry name" value="DNA helicase RuvA subunit, C-terminal domain"/>
    <property type="match status" value="1"/>
</dbReference>
<dbReference type="VEuPathDB" id="MicrosporidiaDB:HERIO_1520"/>
<dbReference type="InterPro" id="IPR009060">
    <property type="entry name" value="UBA-like_sf"/>
</dbReference>
<name>A0A1X0Q9U1_9MICR</name>
<dbReference type="PANTHER" id="PTHR10677">
    <property type="entry name" value="UBIQUILIN"/>
    <property type="match status" value="1"/>
</dbReference>
<accession>A0A1X0Q9U1</accession>
<dbReference type="SUPFAM" id="SSF54236">
    <property type="entry name" value="Ubiquitin-like"/>
    <property type="match status" value="1"/>
</dbReference>
<reference evidence="3 4" key="1">
    <citation type="journal article" date="2017" name="Environ. Microbiol.">
        <title>Decay of the glycolytic pathway and adaptation to intranuclear parasitism within Enterocytozoonidae microsporidia.</title>
        <authorList>
            <person name="Wiredu Boakye D."/>
            <person name="Jaroenlak P."/>
            <person name="Prachumwat A."/>
            <person name="Williams T.A."/>
            <person name="Bateman K.S."/>
            <person name="Itsathitphaisarn O."/>
            <person name="Sritunyalucksana K."/>
            <person name="Paszkiewicz K.H."/>
            <person name="Moore K.A."/>
            <person name="Stentiford G.D."/>
            <person name="Williams B.A."/>
        </authorList>
    </citation>
    <scope>NUCLEOTIDE SEQUENCE [LARGE SCALE GENOMIC DNA]</scope>
    <source>
        <strain evidence="4">canceri</strain>
        <strain evidence="2">Canceri</strain>
        <strain evidence="1 3">GB1</strain>
    </source>
</reference>
<dbReference type="GO" id="GO:0031593">
    <property type="term" value="F:polyubiquitin modification-dependent protein binding"/>
    <property type="evidence" value="ECO:0007669"/>
    <property type="project" value="TreeGrafter"/>
</dbReference>